<dbReference type="GO" id="GO:0004523">
    <property type="term" value="F:RNA-DNA hybrid ribonuclease activity"/>
    <property type="evidence" value="ECO:0007669"/>
    <property type="project" value="InterPro"/>
</dbReference>
<evidence type="ECO:0000259" key="1">
    <source>
        <dbReference type="Pfam" id="PF13456"/>
    </source>
</evidence>
<dbReference type="InterPro" id="IPR012337">
    <property type="entry name" value="RNaseH-like_sf"/>
</dbReference>
<dbReference type="InterPro" id="IPR053151">
    <property type="entry name" value="RNase_H-like"/>
</dbReference>
<dbReference type="PANTHER" id="PTHR47723">
    <property type="entry name" value="OS05G0353850 PROTEIN"/>
    <property type="match status" value="1"/>
</dbReference>
<dbReference type="PANTHER" id="PTHR47723:SF19">
    <property type="entry name" value="POLYNUCLEOTIDYL TRANSFERASE, RIBONUCLEASE H-LIKE SUPERFAMILY PROTEIN"/>
    <property type="match status" value="1"/>
</dbReference>
<organism evidence="3 4">
    <name type="scientific">Gossypium harknessii</name>
    <dbReference type="NCBI Taxonomy" id="34285"/>
    <lineage>
        <taxon>Eukaryota</taxon>
        <taxon>Viridiplantae</taxon>
        <taxon>Streptophyta</taxon>
        <taxon>Embryophyta</taxon>
        <taxon>Tracheophyta</taxon>
        <taxon>Spermatophyta</taxon>
        <taxon>Magnoliopsida</taxon>
        <taxon>eudicotyledons</taxon>
        <taxon>Gunneridae</taxon>
        <taxon>Pentapetalae</taxon>
        <taxon>rosids</taxon>
        <taxon>malvids</taxon>
        <taxon>Malvales</taxon>
        <taxon>Malvaceae</taxon>
        <taxon>Malvoideae</taxon>
        <taxon>Gossypium</taxon>
    </lineage>
</organism>
<dbReference type="GO" id="GO:0003676">
    <property type="term" value="F:nucleic acid binding"/>
    <property type="evidence" value="ECO:0007669"/>
    <property type="project" value="InterPro"/>
</dbReference>
<dbReference type="InterPro" id="IPR036397">
    <property type="entry name" value="RNaseH_sf"/>
</dbReference>
<sequence>MFQFVIDKVQRKLYGFDAKLLPMAGRTILGSTSSGNKTALVKWDTCCQPLMNGALSLRILLKVVDFMDKDGCWKWSELNNYFRRDTLKFIVACCPPNDALGDDISCGSQIIMYYNGWKEVWKNPLPLRIKHFLWLVRHKWILTNCERVRRKMPEEVGCLIYGKVQETDLHALHVCQFSAEAWMKVSFAVLCWMLSNNRNNHVFQQGIGRVEDTVRVAECFNINVYKGYWKRKNTRDVRVEMIKWHPPNLGWIKVNSDGATNRVGDWSMWAILDGLELAQIRGHNKVIIETDCTLAVEIVKDCLGSMPSMTLIKIIKDVSPQFVFVKFHFVNREGNTLSDWLAKTCPSTEVNLRILDVPTFHVRKLLLEDKFEMAMRYDIEKFDGITNFSLWHVRMTKIMVRYYLKKDITGKKLEDLNKSEWDELDEKALSTIQLCLTNNEF</sequence>
<name>A0A7J9GPL8_9ROSI</name>
<feature type="domain" description="Reverse transcriptase zinc-binding" evidence="2">
    <location>
        <begin position="116"/>
        <end position="182"/>
    </location>
</feature>
<protein>
    <recommendedName>
        <fullName evidence="5">RNase H type-1 domain-containing protein</fullName>
    </recommendedName>
</protein>
<dbReference type="Pfam" id="PF13966">
    <property type="entry name" value="zf-RVT"/>
    <property type="match status" value="1"/>
</dbReference>
<dbReference type="Proteomes" id="UP000593560">
    <property type="component" value="Unassembled WGS sequence"/>
</dbReference>
<evidence type="ECO:0008006" key="5">
    <source>
        <dbReference type="Google" id="ProtNLM"/>
    </source>
</evidence>
<comment type="caution">
    <text evidence="3">The sequence shown here is derived from an EMBL/GenBank/DDBJ whole genome shotgun (WGS) entry which is preliminary data.</text>
</comment>
<dbReference type="SUPFAM" id="SSF53098">
    <property type="entry name" value="Ribonuclease H-like"/>
    <property type="match status" value="1"/>
</dbReference>
<dbReference type="OrthoDB" id="1002501at2759"/>
<dbReference type="Pfam" id="PF13456">
    <property type="entry name" value="RVT_3"/>
    <property type="match status" value="1"/>
</dbReference>
<accession>A0A7J9GPL8</accession>
<dbReference type="Gene3D" id="3.30.420.10">
    <property type="entry name" value="Ribonuclease H-like superfamily/Ribonuclease H"/>
    <property type="match status" value="1"/>
</dbReference>
<dbReference type="InterPro" id="IPR002156">
    <property type="entry name" value="RNaseH_domain"/>
</dbReference>
<evidence type="ECO:0000313" key="3">
    <source>
        <dbReference type="EMBL" id="MBA0798725.1"/>
    </source>
</evidence>
<reference evidence="3 4" key="1">
    <citation type="journal article" date="2019" name="Genome Biol. Evol.">
        <title>Insights into the evolution of the New World diploid cottons (Gossypium, subgenus Houzingenia) based on genome sequencing.</title>
        <authorList>
            <person name="Grover C.E."/>
            <person name="Arick M.A. 2nd"/>
            <person name="Thrash A."/>
            <person name="Conover J.L."/>
            <person name="Sanders W.S."/>
            <person name="Peterson D.G."/>
            <person name="Frelichowski J.E."/>
            <person name="Scheffler J.A."/>
            <person name="Scheffler B.E."/>
            <person name="Wendel J.F."/>
        </authorList>
    </citation>
    <scope>NUCLEOTIDE SEQUENCE [LARGE SCALE GENOMIC DNA]</scope>
    <source>
        <strain evidence="3">0</strain>
        <tissue evidence="3">Leaf</tissue>
    </source>
</reference>
<dbReference type="CDD" id="cd06222">
    <property type="entry name" value="RNase_H_like"/>
    <property type="match status" value="1"/>
</dbReference>
<dbReference type="EMBL" id="JABFAD010000005">
    <property type="protein sequence ID" value="MBA0798725.1"/>
    <property type="molecule type" value="Genomic_DNA"/>
</dbReference>
<evidence type="ECO:0000259" key="2">
    <source>
        <dbReference type="Pfam" id="PF13966"/>
    </source>
</evidence>
<dbReference type="InterPro" id="IPR026960">
    <property type="entry name" value="RVT-Znf"/>
</dbReference>
<gene>
    <name evidence="3" type="ORF">Gohar_009285</name>
</gene>
<dbReference type="AlphaFoldDB" id="A0A7J9GPL8"/>
<feature type="domain" description="RNase H type-1" evidence="1">
    <location>
        <begin position="267"/>
        <end position="345"/>
    </location>
</feature>
<proteinExistence type="predicted"/>
<keyword evidence="4" id="KW-1185">Reference proteome</keyword>
<evidence type="ECO:0000313" key="4">
    <source>
        <dbReference type="Proteomes" id="UP000593560"/>
    </source>
</evidence>
<dbReference type="InterPro" id="IPR044730">
    <property type="entry name" value="RNase_H-like_dom_plant"/>
</dbReference>